<dbReference type="AlphaFoldDB" id="A0A8D4VRN8"/>
<reference evidence="2" key="1">
    <citation type="submission" date="2019-06" db="EMBL/GenBank/DDBJ databases">
        <title>Complete genome sequence of Methylogaea oryzae strain JCM16910.</title>
        <authorList>
            <person name="Asakawa S."/>
        </authorList>
    </citation>
    <scope>NUCLEOTIDE SEQUENCE</scope>
    <source>
        <strain evidence="2">E10</strain>
    </source>
</reference>
<feature type="compositionally biased region" description="Basic and acidic residues" evidence="1">
    <location>
        <begin position="66"/>
        <end position="77"/>
    </location>
</feature>
<evidence type="ECO:0000313" key="2">
    <source>
        <dbReference type="EMBL" id="BBL71314.1"/>
    </source>
</evidence>
<organism evidence="2 3">
    <name type="scientific">Methylogaea oryzae</name>
    <dbReference type="NCBI Taxonomy" id="1295382"/>
    <lineage>
        <taxon>Bacteria</taxon>
        <taxon>Pseudomonadati</taxon>
        <taxon>Pseudomonadota</taxon>
        <taxon>Gammaproteobacteria</taxon>
        <taxon>Methylococcales</taxon>
        <taxon>Methylococcaceae</taxon>
        <taxon>Methylogaea</taxon>
    </lineage>
</organism>
<gene>
    <name evidence="2" type="ORF">MoryE10_19200</name>
</gene>
<feature type="region of interest" description="Disordered" evidence="1">
    <location>
        <begin position="29"/>
        <end position="51"/>
    </location>
</feature>
<name>A0A8D4VRN8_9GAMM</name>
<feature type="region of interest" description="Disordered" evidence="1">
    <location>
        <begin position="63"/>
        <end position="85"/>
    </location>
</feature>
<keyword evidence="3" id="KW-1185">Reference proteome</keyword>
<dbReference type="Proteomes" id="UP000824988">
    <property type="component" value="Chromosome"/>
</dbReference>
<dbReference type="EMBL" id="AP019782">
    <property type="protein sequence ID" value="BBL71314.1"/>
    <property type="molecule type" value="Genomic_DNA"/>
</dbReference>
<feature type="compositionally biased region" description="Basic residues" evidence="1">
    <location>
        <begin position="8"/>
        <end position="17"/>
    </location>
</feature>
<feature type="region of interest" description="Disordered" evidence="1">
    <location>
        <begin position="1"/>
        <end position="20"/>
    </location>
</feature>
<evidence type="ECO:0000256" key="1">
    <source>
        <dbReference type="SAM" id="MobiDB-lite"/>
    </source>
</evidence>
<proteinExistence type="predicted"/>
<dbReference type="KEGG" id="moz:MoryE10_19200"/>
<accession>A0A8D4VRN8</accession>
<sequence>MPLDQPQKKPRLGKLAKRSVLLQRGHDGTYAVIRSESPASRKNKPRKQAPFVKTIVHINITTQGEHVVRQEKPKPDIQAKPPKKPSPLYIKQASYRHCDAQGNIRAADRDGDHLPIACGKPAGKKKKNLKKQAWSKEARVLAKATQLFLDDYKIRAKRSKRKKRDGAREDFWKNAFWASKKASMLLRKSSRIYNNRSDFTKQLHAEAIKYQQKTLGK</sequence>
<protein>
    <submittedName>
        <fullName evidence="2">Uncharacterized protein</fullName>
    </submittedName>
</protein>
<dbReference type="RefSeq" id="WP_054774478.1">
    <property type="nucleotide sequence ID" value="NZ_AP019782.1"/>
</dbReference>
<evidence type="ECO:0000313" key="3">
    <source>
        <dbReference type="Proteomes" id="UP000824988"/>
    </source>
</evidence>